<protein>
    <recommendedName>
        <fullName evidence="1">BTB domain-containing protein</fullName>
    </recommendedName>
</protein>
<dbReference type="InterPro" id="IPR011333">
    <property type="entry name" value="SKP1/BTB/POZ_sf"/>
</dbReference>
<dbReference type="Proteomes" id="UP001234178">
    <property type="component" value="Unassembled WGS sequence"/>
</dbReference>
<dbReference type="PANTHER" id="PTHR24413">
    <property type="entry name" value="SPECKLE-TYPE POZ PROTEIN"/>
    <property type="match status" value="1"/>
</dbReference>
<comment type="caution">
    <text evidence="2">The sequence shown here is derived from an EMBL/GenBank/DDBJ whole genome shotgun (WGS) entry which is preliminary data.</text>
</comment>
<proteinExistence type="predicted"/>
<dbReference type="Gene3D" id="3.30.710.10">
    <property type="entry name" value="Potassium Channel Kv1.1, Chain A"/>
    <property type="match status" value="1"/>
</dbReference>
<gene>
    <name evidence="2" type="ORF">OUZ56_020428</name>
</gene>
<sequence>MNRSAEKSFTTQLEETFIPLFADNWCQTLSEVTTTDFKWNIPFPFLGYPPPSMKSSRFSSGDFCFWTLDLQQALLKDQVNIMLEYHPGANNTITGGSAQVITRIENKQRDILPTKTVVIVSDGLGSFNRHQVFRFFKTNFPKSVFYEEEGNVTIYCTVKMWTLKENKSRTSSYKVASDVCHKELVLTQLEELFKNKSLSDVKLIVGGRTLHAHKIILSARSKVFTAMFEHETAEKLSNKVDIQDIDPDVFQEVLRYLYTGRISSETMEKMAVGVLAVADKYLLDQLKDECETHLINSMSADNCAELLALSAQPHPAMHLKKYAVDFLRRYPSLVMATDGWKKAKEEKLLWWYESIEMLCSQRVLDAEH</sequence>
<evidence type="ECO:0000313" key="3">
    <source>
        <dbReference type="Proteomes" id="UP001234178"/>
    </source>
</evidence>
<organism evidence="2 3">
    <name type="scientific">Daphnia magna</name>
    <dbReference type="NCBI Taxonomy" id="35525"/>
    <lineage>
        <taxon>Eukaryota</taxon>
        <taxon>Metazoa</taxon>
        <taxon>Ecdysozoa</taxon>
        <taxon>Arthropoda</taxon>
        <taxon>Crustacea</taxon>
        <taxon>Branchiopoda</taxon>
        <taxon>Diplostraca</taxon>
        <taxon>Cladocera</taxon>
        <taxon>Anomopoda</taxon>
        <taxon>Daphniidae</taxon>
        <taxon>Daphnia</taxon>
    </lineage>
</organism>
<evidence type="ECO:0000259" key="1">
    <source>
        <dbReference type="PROSITE" id="PS50097"/>
    </source>
</evidence>
<feature type="domain" description="BTB" evidence="1">
    <location>
        <begin position="199"/>
        <end position="266"/>
    </location>
</feature>
<accession>A0ABQ9ZEG2</accession>
<reference evidence="2 3" key="1">
    <citation type="journal article" date="2023" name="Nucleic Acids Res.">
        <title>The hologenome of Daphnia magna reveals possible DNA methylation and microbiome-mediated evolution of the host genome.</title>
        <authorList>
            <person name="Chaturvedi A."/>
            <person name="Li X."/>
            <person name="Dhandapani V."/>
            <person name="Marshall H."/>
            <person name="Kissane S."/>
            <person name="Cuenca-Cambronero M."/>
            <person name="Asole G."/>
            <person name="Calvet F."/>
            <person name="Ruiz-Romero M."/>
            <person name="Marangio P."/>
            <person name="Guigo R."/>
            <person name="Rago D."/>
            <person name="Mirbahai L."/>
            <person name="Eastwood N."/>
            <person name="Colbourne J.K."/>
            <person name="Zhou J."/>
            <person name="Mallon E."/>
            <person name="Orsini L."/>
        </authorList>
    </citation>
    <scope>NUCLEOTIDE SEQUENCE [LARGE SCALE GENOMIC DNA]</scope>
    <source>
        <strain evidence="2">LRV0_1</strain>
    </source>
</reference>
<dbReference type="PROSITE" id="PS50097">
    <property type="entry name" value="BTB"/>
    <property type="match status" value="1"/>
</dbReference>
<dbReference type="EMBL" id="JAOYFB010000003">
    <property type="protein sequence ID" value="KAK4011312.1"/>
    <property type="molecule type" value="Genomic_DNA"/>
</dbReference>
<dbReference type="InterPro" id="IPR000210">
    <property type="entry name" value="BTB/POZ_dom"/>
</dbReference>
<dbReference type="SUPFAM" id="SSF54695">
    <property type="entry name" value="POZ domain"/>
    <property type="match status" value="1"/>
</dbReference>
<dbReference type="Gene3D" id="6.10.250.3030">
    <property type="match status" value="1"/>
</dbReference>
<dbReference type="SMART" id="SM00225">
    <property type="entry name" value="BTB"/>
    <property type="match status" value="1"/>
</dbReference>
<evidence type="ECO:0000313" key="2">
    <source>
        <dbReference type="EMBL" id="KAK4011312.1"/>
    </source>
</evidence>
<keyword evidence="3" id="KW-1185">Reference proteome</keyword>
<dbReference type="Pfam" id="PF00651">
    <property type="entry name" value="BTB"/>
    <property type="match status" value="1"/>
</dbReference>
<name>A0ABQ9ZEG2_9CRUS</name>